<evidence type="ECO:0000259" key="2">
    <source>
        <dbReference type="PROSITE" id="PS50800"/>
    </source>
</evidence>
<dbReference type="SMART" id="SM00513">
    <property type="entry name" value="SAP"/>
    <property type="match status" value="1"/>
</dbReference>
<dbReference type="Pfam" id="PF10252">
    <property type="entry name" value="PP28"/>
    <property type="match status" value="1"/>
</dbReference>
<feature type="compositionally biased region" description="Basic residues" evidence="1">
    <location>
        <begin position="170"/>
        <end position="181"/>
    </location>
</feature>
<feature type="compositionally biased region" description="Basic and acidic residues" evidence="1">
    <location>
        <begin position="63"/>
        <end position="78"/>
    </location>
</feature>
<feature type="compositionally biased region" description="Acidic residues" evidence="1">
    <location>
        <begin position="49"/>
        <end position="62"/>
    </location>
</feature>
<name>A0AAD3DAF6_9STRA</name>
<evidence type="ECO:0000313" key="3">
    <source>
        <dbReference type="EMBL" id="GFH59335.1"/>
    </source>
</evidence>
<feature type="compositionally biased region" description="Basic and acidic residues" evidence="1">
    <location>
        <begin position="28"/>
        <end position="48"/>
    </location>
</feature>
<feature type="region of interest" description="Disordered" evidence="1">
    <location>
        <begin position="1"/>
        <end position="188"/>
    </location>
</feature>
<dbReference type="SUPFAM" id="SSF68906">
    <property type="entry name" value="SAP domain"/>
    <property type="match status" value="1"/>
</dbReference>
<dbReference type="PROSITE" id="PS50800">
    <property type="entry name" value="SAP"/>
    <property type="match status" value="1"/>
</dbReference>
<dbReference type="Pfam" id="PF02037">
    <property type="entry name" value="SAP"/>
    <property type="match status" value="1"/>
</dbReference>
<comment type="caution">
    <text evidence="3">The sequence shown here is derived from an EMBL/GenBank/DDBJ whole genome shotgun (WGS) entry which is preliminary data.</text>
</comment>
<evidence type="ECO:0000256" key="1">
    <source>
        <dbReference type="SAM" id="MobiDB-lite"/>
    </source>
</evidence>
<reference evidence="3 4" key="1">
    <citation type="journal article" date="2021" name="Sci. Rep.">
        <title>The genome of the diatom Chaetoceros tenuissimus carries an ancient integrated fragment of an extant virus.</title>
        <authorList>
            <person name="Hongo Y."/>
            <person name="Kimura K."/>
            <person name="Takaki Y."/>
            <person name="Yoshida Y."/>
            <person name="Baba S."/>
            <person name="Kobayashi G."/>
            <person name="Nagasaki K."/>
            <person name="Hano T."/>
            <person name="Tomaru Y."/>
        </authorList>
    </citation>
    <scope>NUCLEOTIDE SEQUENCE [LARGE SCALE GENOMIC DNA]</scope>
    <source>
        <strain evidence="3 4">NIES-3715</strain>
    </source>
</reference>
<evidence type="ECO:0000313" key="4">
    <source>
        <dbReference type="Proteomes" id="UP001054902"/>
    </source>
</evidence>
<keyword evidence="4" id="KW-1185">Reference proteome</keyword>
<protein>
    <recommendedName>
        <fullName evidence="2">SAP domain-containing protein</fullName>
    </recommendedName>
</protein>
<dbReference type="InterPro" id="IPR036361">
    <property type="entry name" value="SAP_dom_sf"/>
</dbReference>
<dbReference type="Gene3D" id="1.10.720.30">
    <property type="entry name" value="SAP domain"/>
    <property type="match status" value="1"/>
</dbReference>
<dbReference type="InterPro" id="IPR003034">
    <property type="entry name" value="SAP_dom"/>
</dbReference>
<gene>
    <name evidence="3" type="ORF">CTEN210_15811</name>
</gene>
<dbReference type="Proteomes" id="UP001054902">
    <property type="component" value="Unassembled WGS sequence"/>
</dbReference>
<sequence>MGRDKGKFNKRGGRGGGSRFQATSAEEIEARNNRIAEFDEMRAKRRGDDDEEGEEGVEEVEKEVEKMSFGENANRAEADANPMTRKQREQAEKERKAAEYRARHERGETDEYKRDMAKLAEVRARREAATKRAAAEKEAEAAAEKDRQARLEAANLDADSDSDSDDDDKKKKKKSSKKKANVPKLDKIVIKKMKPTQLKEALKARGLDIQGNAKALTARLLEYEASR</sequence>
<dbReference type="EMBL" id="BLLK01000062">
    <property type="protein sequence ID" value="GFH59335.1"/>
    <property type="molecule type" value="Genomic_DNA"/>
</dbReference>
<organism evidence="3 4">
    <name type="scientific">Chaetoceros tenuissimus</name>
    <dbReference type="NCBI Taxonomy" id="426638"/>
    <lineage>
        <taxon>Eukaryota</taxon>
        <taxon>Sar</taxon>
        <taxon>Stramenopiles</taxon>
        <taxon>Ochrophyta</taxon>
        <taxon>Bacillariophyta</taxon>
        <taxon>Coscinodiscophyceae</taxon>
        <taxon>Chaetocerotophycidae</taxon>
        <taxon>Chaetocerotales</taxon>
        <taxon>Chaetocerotaceae</taxon>
        <taxon>Chaetoceros</taxon>
    </lineage>
</organism>
<proteinExistence type="predicted"/>
<dbReference type="InterPro" id="IPR019380">
    <property type="entry name" value="Casein_kinase_sb_PP28"/>
</dbReference>
<accession>A0AAD3DAF6</accession>
<dbReference type="AlphaFoldDB" id="A0AAD3DAF6"/>
<feature type="compositionally biased region" description="Basic and acidic residues" evidence="1">
    <location>
        <begin position="86"/>
        <end position="150"/>
    </location>
</feature>
<feature type="domain" description="SAP" evidence="2">
    <location>
        <begin position="190"/>
        <end position="224"/>
    </location>
</feature>